<dbReference type="AlphaFoldDB" id="A0A4S3M365"/>
<gene>
    <name evidence="2" type="ORF">E7Z59_02010</name>
</gene>
<evidence type="ECO:0000313" key="2">
    <source>
        <dbReference type="EMBL" id="THD69129.1"/>
    </source>
</evidence>
<name>A0A4S3M365_9FLAO</name>
<dbReference type="OrthoDB" id="581894at2"/>
<sequence length="261" mass="29712">MRQFIWVCFLFLLSSHELFLKADTYFLDPDTTTELYLFNGTFTESENGITSDRIINPLVLGPNLRYQPQINSFSIDDNVTRFPFTSAETGTYTVGVSTLPRTIELSAEDFKDYLEHEGLNQVIASREQQGISDRSAKERYSKHVKALYQVGVERSGVSDPLGYPIEFLPIDNPYDIPESGVLRFRLLRKGKPLAGQTVHYSYLNEGILAPEQHHTTDKNGEVAIVVDQPGVWYLASIHMEAVQDDEVDYESNWTTLSFEVR</sequence>
<reference evidence="2 3" key="1">
    <citation type="submission" date="2019-04" db="EMBL/GenBank/DDBJ databases">
        <title>Draft genome sequence of Robertkochia marina CC-AMO-30D.</title>
        <authorList>
            <person name="Hameed A."/>
            <person name="Lin S.-Y."/>
            <person name="Shahina M."/>
            <person name="Lai W.-A."/>
            <person name="Young C.-C."/>
        </authorList>
    </citation>
    <scope>NUCLEOTIDE SEQUENCE [LARGE SCALE GENOMIC DNA]</scope>
    <source>
        <strain evidence="2 3">CC-AMO-30D</strain>
    </source>
</reference>
<dbReference type="Pfam" id="PF10670">
    <property type="entry name" value="DUF4198"/>
    <property type="match status" value="1"/>
</dbReference>
<feature type="chain" id="PRO_5020889748" evidence="1">
    <location>
        <begin position="23"/>
        <end position="261"/>
    </location>
</feature>
<evidence type="ECO:0000256" key="1">
    <source>
        <dbReference type="SAM" id="SignalP"/>
    </source>
</evidence>
<accession>A0A4S3M365</accession>
<dbReference type="Proteomes" id="UP000305939">
    <property type="component" value="Unassembled WGS sequence"/>
</dbReference>
<proteinExistence type="predicted"/>
<feature type="signal peptide" evidence="1">
    <location>
        <begin position="1"/>
        <end position="22"/>
    </location>
</feature>
<organism evidence="2 3">
    <name type="scientific">Robertkochia marina</name>
    <dbReference type="NCBI Taxonomy" id="1227945"/>
    <lineage>
        <taxon>Bacteria</taxon>
        <taxon>Pseudomonadati</taxon>
        <taxon>Bacteroidota</taxon>
        <taxon>Flavobacteriia</taxon>
        <taxon>Flavobacteriales</taxon>
        <taxon>Flavobacteriaceae</taxon>
        <taxon>Robertkochia</taxon>
    </lineage>
</organism>
<keyword evidence="1" id="KW-0732">Signal</keyword>
<dbReference type="RefSeq" id="WP_136334619.1">
    <property type="nucleotide sequence ID" value="NZ_QXMP01000001.1"/>
</dbReference>
<dbReference type="EMBL" id="SSMC01000001">
    <property type="protein sequence ID" value="THD69129.1"/>
    <property type="molecule type" value="Genomic_DNA"/>
</dbReference>
<comment type="caution">
    <text evidence="2">The sequence shown here is derived from an EMBL/GenBank/DDBJ whole genome shotgun (WGS) entry which is preliminary data.</text>
</comment>
<evidence type="ECO:0000313" key="3">
    <source>
        <dbReference type="Proteomes" id="UP000305939"/>
    </source>
</evidence>
<protein>
    <submittedName>
        <fullName evidence="2">DUF4198 domain-containing protein</fullName>
    </submittedName>
</protein>
<keyword evidence="3" id="KW-1185">Reference proteome</keyword>
<dbReference type="InterPro" id="IPR019613">
    <property type="entry name" value="DUF4198"/>
</dbReference>